<dbReference type="PRINTS" id="PR01046">
    <property type="entry name" value="TRNASYNTHPRO"/>
</dbReference>
<gene>
    <name evidence="8" type="primary">proS</name>
    <name evidence="10" type="ORF">J4573_09425</name>
</gene>
<comment type="function">
    <text evidence="8">Catalyzes the attachment of proline to tRNA(Pro) in a two-step reaction: proline is first activated by ATP to form Pro-AMP and then transferred to the acceptor end of tRNA(Pro).</text>
</comment>
<evidence type="ECO:0000313" key="10">
    <source>
        <dbReference type="EMBL" id="MBO2447304.1"/>
    </source>
</evidence>
<dbReference type="Proteomes" id="UP000669179">
    <property type="component" value="Unassembled WGS sequence"/>
</dbReference>
<comment type="caution">
    <text evidence="10">The sequence shown here is derived from an EMBL/GenBank/DDBJ whole genome shotgun (WGS) entry which is preliminary data.</text>
</comment>
<keyword evidence="6 8" id="KW-0030">Aminoacyl-tRNA synthetase</keyword>
<dbReference type="Pfam" id="PF03129">
    <property type="entry name" value="HGTP_anticodon"/>
    <property type="match status" value="1"/>
</dbReference>
<dbReference type="GO" id="GO:0005737">
    <property type="term" value="C:cytoplasm"/>
    <property type="evidence" value="ECO:0007669"/>
    <property type="project" value="UniProtKB-SubCell"/>
</dbReference>
<dbReference type="InterPro" id="IPR045864">
    <property type="entry name" value="aa-tRNA-synth_II/BPL/LPL"/>
</dbReference>
<dbReference type="SUPFAM" id="SSF64586">
    <property type="entry name" value="C-terminal domain of ProRS"/>
    <property type="match status" value="1"/>
</dbReference>
<name>A0A939PDL5_9ACTN</name>
<keyword evidence="2 8" id="KW-0436">Ligase</keyword>
<evidence type="ECO:0000313" key="11">
    <source>
        <dbReference type="Proteomes" id="UP000669179"/>
    </source>
</evidence>
<comment type="domain">
    <text evidence="8">Consists of three domains: the N-terminal catalytic domain, the anticodon-binding domain and the C-terminal extension.</text>
</comment>
<dbReference type="Gene3D" id="3.40.50.800">
    <property type="entry name" value="Anticodon-binding domain"/>
    <property type="match status" value="1"/>
</dbReference>
<evidence type="ECO:0000256" key="6">
    <source>
        <dbReference type="ARBA" id="ARBA00023146"/>
    </source>
</evidence>
<dbReference type="InterPro" id="IPR033721">
    <property type="entry name" value="ProRS_core_arch_euk"/>
</dbReference>
<evidence type="ECO:0000256" key="1">
    <source>
        <dbReference type="ARBA" id="ARBA00022490"/>
    </source>
</evidence>
<dbReference type="PANTHER" id="PTHR43382">
    <property type="entry name" value="PROLYL-TRNA SYNTHETASE"/>
    <property type="match status" value="1"/>
</dbReference>
<dbReference type="GO" id="GO:0005524">
    <property type="term" value="F:ATP binding"/>
    <property type="evidence" value="ECO:0007669"/>
    <property type="project" value="UniProtKB-UniRule"/>
</dbReference>
<dbReference type="InterPro" id="IPR016061">
    <property type="entry name" value="Pro-tRNA_ligase_II_C"/>
</dbReference>
<comment type="similarity">
    <text evidence="8">Belongs to the class-II aminoacyl-tRNA synthetase family. ProS type 3 subfamily.</text>
</comment>
<dbReference type="GO" id="GO:0006433">
    <property type="term" value="P:prolyl-tRNA aminoacylation"/>
    <property type="evidence" value="ECO:0007669"/>
    <property type="project" value="UniProtKB-UniRule"/>
</dbReference>
<dbReference type="SUPFAM" id="SSF52954">
    <property type="entry name" value="Class II aaRS ABD-related"/>
    <property type="match status" value="1"/>
</dbReference>
<evidence type="ECO:0000259" key="9">
    <source>
        <dbReference type="PROSITE" id="PS50862"/>
    </source>
</evidence>
<dbReference type="Gene3D" id="3.30.930.10">
    <property type="entry name" value="Bira Bifunctional Protein, Domain 2"/>
    <property type="match status" value="1"/>
</dbReference>
<sequence>MSREGVTPQSEDFSAWYNELVVQAQLVDRGPVRGTMVIRPYGYRVWELLQADLDRRIKDAGHDNACFPMFIPESYLKREAQHVEGFSPELAVVTIAGGKELEEPLVVRPTSETVIGEYMAKWIESHRDLPLLLNQWANVVRWEMRPRMFLRTTEFLWQEGHTAHLDEEDAMRETMWALDAYAGVARELAAMPVVAGEKTPGERFAGAVRTYTIEGMMRDGRALQAGTSHYLGTNFAKAFEIDYQDEDGKLQLAHTTSWGMSTRMIGGVIMTHGDDKGLVLPPRMAPHQVVIVPIGRKEQGEQAAAEARKLGAAIKTMGIRVHVDDNRPQLSPGFKFNEWEMRGVPVRIELGMRDIDAGVATLVRRLPTVEGQGKEQIPLEKLPELLPGILSDFQAFLLARAESFREERTATVGTWEEFAAQVATGWARAFHCGRAECEDEIKADTAATPRVIPADAPEETGTCVKCGQPSAYGKRVIFGKAY</sequence>
<dbReference type="InterPro" id="IPR002316">
    <property type="entry name" value="Pro-tRNA-ligase_IIa"/>
</dbReference>
<comment type="catalytic activity">
    <reaction evidence="7 8">
        <text>tRNA(Pro) + L-proline + ATP = L-prolyl-tRNA(Pro) + AMP + diphosphate</text>
        <dbReference type="Rhea" id="RHEA:14305"/>
        <dbReference type="Rhea" id="RHEA-COMP:9700"/>
        <dbReference type="Rhea" id="RHEA-COMP:9702"/>
        <dbReference type="ChEBI" id="CHEBI:30616"/>
        <dbReference type="ChEBI" id="CHEBI:33019"/>
        <dbReference type="ChEBI" id="CHEBI:60039"/>
        <dbReference type="ChEBI" id="CHEBI:78442"/>
        <dbReference type="ChEBI" id="CHEBI:78532"/>
        <dbReference type="ChEBI" id="CHEBI:456215"/>
        <dbReference type="EC" id="6.1.1.15"/>
    </reaction>
</comment>
<keyword evidence="5 8" id="KW-0648">Protein biosynthesis</keyword>
<evidence type="ECO:0000256" key="7">
    <source>
        <dbReference type="ARBA" id="ARBA00047671"/>
    </source>
</evidence>
<evidence type="ECO:0000256" key="5">
    <source>
        <dbReference type="ARBA" id="ARBA00022917"/>
    </source>
</evidence>
<comment type="subcellular location">
    <subcellularLocation>
        <location evidence="8">Cytoplasm</location>
    </subcellularLocation>
</comment>
<keyword evidence="1 8" id="KW-0963">Cytoplasm</keyword>
<dbReference type="FunFam" id="3.30.930.10:FF:000037">
    <property type="entry name" value="Proline--tRNA ligase"/>
    <property type="match status" value="1"/>
</dbReference>
<dbReference type="Gene3D" id="3.30.110.30">
    <property type="entry name" value="C-terminal domain of ProRS"/>
    <property type="match status" value="1"/>
</dbReference>
<dbReference type="RefSeq" id="WP_208254890.1">
    <property type="nucleotide sequence ID" value="NZ_JAGEOJ010000003.1"/>
</dbReference>
<reference evidence="10" key="1">
    <citation type="submission" date="2021-03" db="EMBL/GenBank/DDBJ databases">
        <authorList>
            <person name="Kanchanasin P."/>
            <person name="Saeng-In P."/>
            <person name="Phongsopitanun W."/>
            <person name="Yuki M."/>
            <person name="Kudo T."/>
            <person name="Ohkuma M."/>
            <person name="Tanasupawat S."/>
        </authorList>
    </citation>
    <scope>NUCLEOTIDE SEQUENCE</scope>
    <source>
        <strain evidence="10">GKU 128</strain>
    </source>
</reference>
<dbReference type="AlphaFoldDB" id="A0A939PDL5"/>
<comment type="subunit">
    <text evidence="8">Homodimer.</text>
</comment>
<dbReference type="InterPro" id="IPR004154">
    <property type="entry name" value="Anticodon-bd"/>
</dbReference>
<dbReference type="PANTHER" id="PTHR43382:SF2">
    <property type="entry name" value="BIFUNCTIONAL GLUTAMATE_PROLINE--TRNA LIGASE"/>
    <property type="match status" value="1"/>
</dbReference>
<dbReference type="InterPro" id="IPR017449">
    <property type="entry name" value="Pro-tRNA_synth_II"/>
</dbReference>
<dbReference type="Pfam" id="PF09180">
    <property type="entry name" value="ProRS-C_1"/>
    <property type="match status" value="1"/>
</dbReference>
<evidence type="ECO:0000256" key="3">
    <source>
        <dbReference type="ARBA" id="ARBA00022741"/>
    </source>
</evidence>
<dbReference type="GO" id="GO:0017101">
    <property type="term" value="C:aminoacyl-tRNA synthetase multienzyme complex"/>
    <property type="evidence" value="ECO:0007669"/>
    <property type="project" value="TreeGrafter"/>
</dbReference>
<dbReference type="PROSITE" id="PS50862">
    <property type="entry name" value="AA_TRNA_LIGASE_II"/>
    <property type="match status" value="1"/>
</dbReference>
<protein>
    <recommendedName>
        <fullName evidence="8">Proline--tRNA ligase</fullName>
        <ecNumber evidence="8">6.1.1.15</ecNumber>
    </recommendedName>
    <alternativeName>
        <fullName evidence="8">Prolyl-tRNA synthetase</fullName>
        <shortName evidence="8">ProRS</shortName>
    </alternativeName>
</protein>
<dbReference type="NCBIfam" id="TIGR00408">
    <property type="entry name" value="proS_fam_I"/>
    <property type="match status" value="1"/>
</dbReference>
<dbReference type="HAMAP" id="MF_01571">
    <property type="entry name" value="Pro_tRNA_synth_type3"/>
    <property type="match status" value="1"/>
</dbReference>
<organism evidence="10 11">
    <name type="scientific">Actinomadura barringtoniae</name>
    <dbReference type="NCBI Taxonomy" id="1427535"/>
    <lineage>
        <taxon>Bacteria</taxon>
        <taxon>Bacillati</taxon>
        <taxon>Actinomycetota</taxon>
        <taxon>Actinomycetes</taxon>
        <taxon>Streptosporangiales</taxon>
        <taxon>Thermomonosporaceae</taxon>
        <taxon>Actinomadura</taxon>
    </lineage>
</organism>
<dbReference type="EMBL" id="JAGEOJ010000003">
    <property type="protein sequence ID" value="MBO2447304.1"/>
    <property type="molecule type" value="Genomic_DNA"/>
</dbReference>
<dbReference type="InterPro" id="IPR004499">
    <property type="entry name" value="Pro-tRNA-ligase_IIa_arc-type"/>
</dbReference>
<dbReference type="CDD" id="cd00862">
    <property type="entry name" value="ProRS_anticodon_zinc"/>
    <property type="match status" value="1"/>
</dbReference>
<evidence type="ECO:0000256" key="2">
    <source>
        <dbReference type="ARBA" id="ARBA00022598"/>
    </source>
</evidence>
<keyword evidence="4 8" id="KW-0067">ATP-binding</keyword>
<dbReference type="InterPro" id="IPR002314">
    <property type="entry name" value="aa-tRNA-synt_IIb"/>
</dbReference>
<dbReference type="SMART" id="SM00946">
    <property type="entry name" value="ProRS-C_1"/>
    <property type="match status" value="1"/>
</dbReference>
<accession>A0A939PDL5</accession>
<dbReference type="GO" id="GO:0004827">
    <property type="term" value="F:proline-tRNA ligase activity"/>
    <property type="evidence" value="ECO:0007669"/>
    <property type="project" value="UniProtKB-UniRule"/>
</dbReference>
<keyword evidence="3 8" id="KW-0547">Nucleotide-binding</keyword>
<dbReference type="EC" id="6.1.1.15" evidence="8"/>
<proteinExistence type="inferred from homology"/>
<dbReference type="InterPro" id="IPR036621">
    <property type="entry name" value="Anticodon-bd_dom_sf"/>
</dbReference>
<dbReference type="CDD" id="cd00778">
    <property type="entry name" value="ProRS_core_arch_euk"/>
    <property type="match status" value="1"/>
</dbReference>
<evidence type="ECO:0000256" key="4">
    <source>
        <dbReference type="ARBA" id="ARBA00022840"/>
    </source>
</evidence>
<dbReference type="Pfam" id="PF00587">
    <property type="entry name" value="tRNA-synt_2b"/>
    <property type="match status" value="1"/>
</dbReference>
<evidence type="ECO:0000256" key="8">
    <source>
        <dbReference type="HAMAP-Rule" id="MF_01571"/>
    </source>
</evidence>
<dbReference type="InterPro" id="IPR006195">
    <property type="entry name" value="aa-tRNA-synth_II"/>
</dbReference>
<feature type="domain" description="Aminoacyl-transfer RNA synthetases class-II family profile" evidence="9">
    <location>
        <begin position="33"/>
        <end position="281"/>
    </location>
</feature>
<dbReference type="SUPFAM" id="SSF55681">
    <property type="entry name" value="Class II aaRS and biotin synthetases"/>
    <property type="match status" value="1"/>
</dbReference>
<keyword evidence="11" id="KW-1185">Reference proteome</keyword>